<feature type="region of interest" description="Disordered" evidence="1">
    <location>
        <begin position="465"/>
        <end position="491"/>
    </location>
</feature>
<reference evidence="2 3" key="1">
    <citation type="submission" date="2024-02" db="EMBL/GenBank/DDBJ databases">
        <title>De novo assembly and annotation of 12 fungi associated with fruit tree decline syndrome in Ontario, Canada.</title>
        <authorList>
            <person name="Sulman M."/>
            <person name="Ellouze W."/>
            <person name="Ilyukhin E."/>
        </authorList>
    </citation>
    <scope>NUCLEOTIDE SEQUENCE [LARGE SCALE GENOMIC DNA]</scope>
    <source>
        <strain evidence="2 3">M11/M66-122</strain>
    </source>
</reference>
<gene>
    <name evidence="2" type="ORF">SLS62_006675</name>
</gene>
<sequence>MADPTRPGPTGNTTVDRHKSLTNQLKKTLALYEKSILEEVELLLSQPMKKLSEKGPNTISGGGGGGGGMPEAPIMPVATLPARSDVDIQSKERMLPEIRGDSSFKFQSGTSDYGTNTDNLGTRICCEDQESDLLDGLFLNATSPTVSTEKGIGKSVISAADAEDSSHSGREVAHIQHQSDDNWLGPCYNEESYDENDENDEYDKDDNDMDDGKDEDYMPPYRERRPRHKQIDHAHNNHDNLMDDDGDDDVVSSRSGHNPATGKEADDVAAEAIGPISAPQADPSNEEEEISIPGDRQQRGDTHPASLLPSTASALSRSQPQSGSRPQPQSQSQQHQTPPAAAAGGCCNCLKVLRDQTEVASASMVGDGQKMHCYGCYLGGASAKARRKLLKDCEAEFQSLNSELGHTERRLCSHCRRIWAIGVFYQKHGQGPRLFRQCQACRDAPSKYFLRKAARLMAATTYGGGDAAAAPEAEGSASASASAPGKDKRRASDTIVAYKASDKTEILDEEGGGATVRDLERSGSTHSSHPGSGAPALTLPPPRTREASFRTALSPDSTTAAPIATTTAPIATTTAPIATTASPVATTTHSTEAREEKTANPLAQQETPHRSNKRRLSLASPTTEPLLAAADRNKKLKSE</sequence>
<dbReference type="EMBL" id="JAKJXP020000050">
    <property type="protein sequence ID" value="KAK7751419.1"/>
    <property type="molecule type" value="Genomic_DNA"/>
</dbReference>
<feature type="compositionally biased region" description="Low complexity" evidence="1">
    <location>
        <begin position="524"/>
        <end position="533"/>
    </location>
</feature>
<evidence type="ECO:0000256" key="1">
    <source>
        <dbReference type="SAM" id="MobiDB-lite"/>
    </source>
</evidence>
<keyword evidence="3" id="KW-1185">Reference proteome</keyword>
<organism evidence="2 3">
    <name type="scientific">Diatrype stigma</name>
    <dbReference type="NCBI Taxonomy" id="117547"/>
    <lineage>
        <taxon>Eukaryota</taxon>
        <taxon>Fungi</taxon>
        <taxon>Dikarya</taxon>
        <taxon>Ascomycota</taxon>
        <taxon>Pezizomycotina</taxon>
        <taxon>Sordariomycetes</taxon>
        <taxon>Xylariomycetidae</taxon>
        <taxon>Xylariales</taxon>
        <taxon>Diatrypaceae</taxon>
        <taxon>Diatrype</taxon>
    </lineage>
</organism>
<dbReference type="Proteomes" id="UP001320420">
    <property type="component" value="Unassembled WGS sequence"/>
</dbReference>
<comment type="caution">
    <text evidence="2">The sequence shown here is derived from an EMBL/GenBank/DDBJ whole genome shotgun (WGS) entry which is preliminary data.</text>
</comment>
<feature type="compositionally biased region" description="Gly residues" evidence="1">
    <location>
        <begin position="60"/>
        <end position="69"/>
    </location>
</feature>
<feature type="compositionally biased region" description="Low complexity" evidence="1">
    <location>
        <begin position="467"/>
        <end position="484"/>
    </location>
</feature>
<evidence type="ECO:0000313" key="3">
    <source>
        <dbReference type="Proteomes" id="UP001320420"/>
    </source>
</evidence>
<feature type="region of interest" description="Disordered" evidence="1">
    <location>
        <begin position="51"/>
        <end position="74"/>
    </location>
</feature>
<evidence type="ECO:0000313" key="2">
    <source>
        <dbReference type="EMBL" id="KAK7751419.1"/>
    </source>
</evidence>
<protein>
    <submittedName>
        <fullName evidence="2">Uncharacterized protein</fullName>
    </submittedName>
</protein>
<dbReference type="AlphaFoldDB" id="A0AAN9UMC4"/>
<feature type="compositionally biased region" description="Basic and acidic residues" evidence="1">
    <location>
        <begin position="229"/>
        <end position="241"/>
    </location>
</feature>
<name>A0AAN9UMC4_9PEZI</name>
<proteinExistence type="predicted"/>
<feature type="compositionally biased region" description="Acidic residues" evidence="1">
    <location>
        <begin position="191"/>
        <end position="214"/>
    </location>
</feature>
<feature type="compositionally biased region" description="Basic and acidic residues" evidence="1">
    <location>
        <begin position="164"/>
        <end position="180"/>
    </location>
</feature>
<feature type="compositionally biased region" description="Low complexity" evidence="1">
    <location>
        <begin position="305"/>
        <end position="339"/>
    </location>
</feature>
<accession>A0AAN9UMC4</accession>
<feature type="region of interest" description="Disordered" evidence="1">
    <location>
        <begin position="158"/>
        <end position="339"/>
    </location>
</feature>
<feature type="compositionally biased region" description="Low complexity" evidence="1">
    <location>
        <begin position="557"/>
        <end position="590"/>
    </location>
</feature>
<feature type="region of interest" description="Disordered" evidence="1">
    <location>
        <begin position="506"/>
        <end position="639"/>
    </location>
</feature>